<accession>A0A1H3ZR53</accession>
<dbReference type="SUPFAM" id="SSF81653">
    <property type="entry name" value="Calcium ATPase, transduction domain A"/>
    <property type="match status" value="1"/>
</dbReference>
<dbReference type="CDD" id="cd00371">
    <property type="entry name" value="HMA"/>
    <property type="match status" value="1"/>
</dbReference>
<evidence type="ECO:0000256" key="9">
    <source>
        <dbReference type="ARBA" id="ARBA00022840"/>
    </source>
</evidence>
<dbReference type="Gene3D" id="3.40.1110.10">
    <property type="entry name" value="Calcium-transporting ATPase, cytoplasmic domain N"/>
    <property type="match status" value="1"/>
</dbReference>
<dbReference type="PROSITE" id="PS50846">
    <property type="entry name" value="HMA_2"/>
    <property type="match status" value="1"/>
</dbReference>
<dbReference type="InterPro" id="IPR008250">
    <property type="entry name" value="ATPase_P-typ_transduc_dom_A_sf"/>
</dbReference>
<dbReference type="GO" id="GO:0005886">
    <property type="term" value="C:plasma membrane"/>
    <property type="evidence" value="ECO:0007669"/>
    <property type="project" value="UniProtKB-SubCell"/>
</dbReference>
<dbReference type="Gene3D" id="2.70.150.10">
    <property type="entry name" value="Calcium-transporting ATPase, cytoplasmic transduction domain A"/>
    <property type="match status" value="1"/>
</dbReference>
<dbReference type="InterPro" id="IPR023214">
    <property type="entry name" value="HAD_sf"/>
</dbReference>
<keyword evidence="11" id="KW-1278">Translocase</keyword>
<evidence type="ECO:0000313" key="19">
    <source>
        <dbReference type="EMBL" id="SEA25754.1"/>
    </source>
</evidence>
<dbReference type="InterPro" id="IPR018303">
    <property type="entry name" value="ATPase_P-typ_P_site"/>
</dbReference>
<dbReference type="InterPro" id="IPR023299">
    <property type="entry name" value="ATPase_P-typ_cyto_dom_N"/>
</dbReference>
<dbReference type="CDD" id="cd02079">
    <property type="entry name" value="P-type_ATPase_HM"/>
    <property type="match status" value="1"/>
</dbReference>
<feature type="transmembrane region" description="Helical" evidence="17">
    <location>
        <begin position="437"/>
        <end position="459"/>
    </location>
</feature>
<dbReference type="SUPFAM" id="SSF81665">
    <property type="entry name" value="Calcium ATPase, transmembrane domain M"/>
    <property type="match status" value="1"/>
</dbReference>
<dbReference type="InterPro" id="IPR021993">
    <property type="entry name" value="ATPase-cat-bd"/>
</dbReference>
<dbReference type="Pfam" id="PF00403">
    <property type="entry name" value="HMA"/>
    <property type="match status" value="1"/>
</dbReference>
<dbReference type="PANTHER" id="PTHR43520">
    <property type="entry name" value="ATP7, ISOFORM B"/>
    <property type="match status" value="1"/>
</dbReference>
<dbReference type="PRINTS" id="PR00119">
    <property type="entry name" value="CATATPASE"/>
</dbReference>
<dbReference type="InterPro" id="IPR059000">
    <property type="entry name" value="ATPase_P-type_domA"/>
</dbReference>
<comment type="similarity">
    <text evidence="2 17">Belongs to the cation transport ATPase (P-type) (TC 3.A.3) family. Type IB subfamily.</text>
</comment>
<organism evidence="19 20">
    <name type="scientific">Marinobacterium iners DSM 11526</name>
    <dbReference type="NCBI Taxonomy" id="1122198"/>
    <lineage>
        <taxon>Bacteria</taxon>
        <taxon>Pseudomonadati</taxon>
        <taxon>Pseudomonadota</taxon>
        <taxon>Gammaproteobacteria</taxon>
        <taxon>Oceanospirillales</taxon>
        <taxon>Oceanospirillaceae</taxon>
        <taxon>Marinobacterium</taxon>
    </lineage>
</organism>
<feature type="transmembrane region" description="Helical" evidence="17">
    <location>
        <begin position="257"/>
        <end position="279"/>
    </location>
</feature>
<feature type="transmembrane region" description="Helical" evidence="17">
    <location>
        <begin position="762"/>
        <end position="778"/>
    </location>
</feature>
<dbReference type="Proteomes" id="UP000242469">
    <property type="component" value="Unassembled WGS sequence"/>
</dbReference>
<keyword evidence="9 17" id="KW-0067">ATP-binding</keyword>
<dbReference type="GO" id="GO:0043682">
    <property type="term" value="F:P-type divalent copper transporter activity"/>
    <property type="evidence" value="ECO:0007669"/>
    <property type="project" value="UniProtKB-EC"/>
</dbReference>
<evidence type="ECO:0000256" key="1">
    <source>
        <dbReference type="ARBA" id="ARBA00004651"/>
    </source>
</evidence>
<dbReference type="NCBIfam" id="TIGR01511">
    <property type="entry name" value="ATPase-IB1_Cu"/>
    <property type="match status" value="1"/>
</dbReference>
<evidence type="ECO:0000256" key="8">
    <source>
        <dbReference type="ARBA" id="ARBA00022741"/>
    </source>
</evidence>
<sequence>MTAQQPPARTPCYHCGLPVPRGSQYTVSIEGKQRSMCCPGCQAVAQTIVDGGLDNFYRHRDSQSADSELIRTNSGSRRKQELELYDNPEVQSSFVHNAGDDQREAVLVIEGITCAACVWLLEKHLTSQPGVTAASVNMTTHRARIRWHSGTTRLSHLLAEIDRLGYQGHPYQPNREEQLLEQERKRAVRRLGVAGVCMAQTMMLAAALYAGELSHSMDAHIITLMNWASMVLATPVALYSSVPFYKAAWRDLQTRSLSMDVPVALAILLAYFASVWSTVSGSGDVYFESVTMFAFFLLVGRFMEMAARHRTGRAGNALLDLLPTSAIRLDGDTETLVPATQLRTGDRVLVKSGHTIPADGRVIEGRSSVDESALTGEYLPQSRSTGELVIGGTLNIEHPLQIEVTETGSESRLSAIVRMLDRAQAEKPSVARIADRVASQFVAATLLTAAAVAVFWYFYDPARAFWVTLSVLVVTCPCALSLATPTALTAATGTLRQRGMLISRGHVLESFATATHIIFDKTGTLTEGNLNIEEICPVSTLDSQTLLSIAAALESRSEHPIARAFRAHAVQAATDVQVHVGQGLSGMVEGKRYRIGKPGFACPDDTPQQPKSSGLWLLLADAEQPLGWFRLDDQIRPEAAQTLTELRALGLTPLMLTGDASDAAQKVASHLGIDQVFSGMSPEQKLAHLNQLSQQGAEIIMVGDGINDIPALAGARTSVAMASATDLAKTNADAVLIANDLMRLADCVRMARKTRTIIRENLSWALLYNLLALPAAAAGLVPPYWAAIGMSASSLVVVGNAMRLSRRHVAAQSTNEGAER</sequence>
<dbReference type="InterPro" id="IPR027256">
    <property type="entry name" value="P-typ_ATPase_IB"/>
</dbReference>
<keyword evidence="12 17" id="KW-1133">Transmembrane helix</keyword>
<proteinExistence type="inferred from homology"/>
<keyword evidence="6 17" id="KW-0812">Transmembrane</keyword>
<dbReference type="NCBIfam" id="TIGR01525">
    <property type="entry name" value="ATPase-IB_hvy"/>
    <property type="match status" value="1"/>
</dbReference>
<evidence type="ECO:0000256" key="16">
    <source>
        <dbReference type="ARBA" id="ARBA00047424"/>
    </source>
</evidence>
<evidence type="ECO:0000313" key="20">
    <source>
        <dbReference type="Proteomes" id="UP000242469"/>
    </source>
</evidence>
<evidence type="ECO:0000256" key="13">
    <source>
        <dbReference type="ARBA" id="ARBA00023065"/>
    </source>
</evidence>
<keyword evidence="13" id="KW-0406">Ion transport</keyword>
<dbReference type="InterPro" id="IPR023298">
    <property type="entry name" value="ATPase_P-typ_TM_dom_sf"/>
</dbReference>
<evidence type="ECO:0000256" key="15">
    <source>
        <dbReference type="ARBA" id="ARBA00038904"/>
    </source>
</evidence>
<dbReference type="SUPFAM" id="SSF56784">
    <property type="entry name" value="HAD-like"/>
    <property type="match status" value="1"/>
</dbReference>
<name>A0A1H3ZR53_9GAMM</name>
<dbReference type="PROSITE" id="PS00154">
    <property type="entry name" value="ATPASE_E1_E2"/>
    <property type="match status" value="1"/>
</dbReference>
<dbReference type="Pfam" id="PF00702">
    <property type="entry name" value="Hydrolase"/>
    <property type="match status" value="1"/>
</dbReference>
<dbReference type="EC" id="7.2.2.9" evidence="15"/>
<dbReference type="GO" id="GO:0005524">
    <property type="term" value="F:ATP binding"/>
    <property type="evidence" value="ECO:0007669"/>
    <property type="project" value="UniProtKB-UniRule"/>
</dbReference>
<feature type="transmembrane region" description="Helical" evidence="17">
    <location>
        <begin position="191"/>
        <end position="209"/>
    </location>
</feature>
<evidence type="ECO:0000256" key="12">
    <source>
        <dbReference type="ARBA" id="ARBA00022989"/>
    </source>
</evidence>
<feature type="transmembrane region" description="Helical" evidence="17">
    <location>
        <begin position="285"/>
        <end position="303"/>
    </location>
</feature>
<dbReference type="STRING" id="1122198.SAMN02745729_102124"/>
<keyword evidence="20" id="KW-1185">Reference proteome</keyword>
<keyword evidence="5" id="KW-0597">Phosphoprotein</keyword>
<protein>
    <recommendedName>
        <fullName evidence="15">P-type Cu(2+) transporter</fullName>
        <ecNumber evidence="15">7.2.2.9</ecNumber>
    </recommendedName>
</protein>
<feature type="domain" description="HMA" evidence="18">
    <location>
        <begin position="103"/>
        <end position="169"/>
    </location>
</feature>
<dbReference type="FunFam" id="3.30.70.100:FF:000005">
    <property type="entry name" value="Copper-exporting P-type ATPase A"/>
    <property type="match status" value="1"/>
</dbReference>
<dbReference type="AlphaFoldDB" id="A0A1H3ZR53"/>
<keyword evidence="4 17" id="KW-1003">Cell membrane</keyword>
<dbReference type="Gene3D" id="3.40.50.1000">
    <property type="entry name" value="HAD superfamily/HAD-like"/>
    <property type="match status" value="1"/>
</dbReference>
<evidence type="ECO:0000256" key="17">
    <source>
        <dbReference type="RuleBase" id="RU362081"/>
    </source>
</evidence>
<dbReference type="NCBIfam" id="TIGR01494">
    <property type="entry name" value="ATPase_P-type"/>
    <property type="match status" value="1"/>
</dbReference>
<keyword evidence="7 17" id="KW-0479">Metal-binding</keyword>
<keyword evidence="8 17" id="KW-0547">Nucleotide-binding</keyword>
<evidence type="ECO:0000259" key="18">
    <source>
        <dbReference type="PROSITE" id="PS50846"/>
    </source>
</evidence>
<dbReference type="RefSeq" id="WP_091823244.1">
    <property type="nucleotide sequence ID" value="NZ_FNRJ01000002.1"/>
</dbReference>
<comment type="catalytic activity">
    <reaction evidence="16">
        <text>Cu(2+)(in) + ATP + H2O = Cu(2+)(out) + ADP + phosphate + H(+)</text>
        <dbReference type="Rhea" id="RHEA:10376"/>
        <dbReference type="ChEBI" id="CHEBI:15377"/>
        <dbReference type="ChEBI" id="CHEBI:15378"/>
        <dbReference type="ChEBI" id="CHEBI:29036"/>
        <dbReference type="ChEBI" id="CHEBI:30616"/>
        <dbReference type="ChEBI" id="CHEBI:43474"/>
        <dbReference type="ChEBI" id="CHEBI:456216"/>
        <dbReference type="EC" id="7.2.2.9"/>
    </reaction>
</comment>
<evidence type="ECO:0000256" key="6">
    <source>
        <dbReference type="ARBA" id="ARBA00022692"/>
    </source>
</evidence>
<gene>
    <name evidence="19" type="ORF">SAMN02745729_102124</name>
</gene>
<evidence type="ECO:0000256" key="7">
    <source>
        <dbReference type="ARBA" id="ARBA00022723"/>
    </source>
</evidence>
<keyword evidence="10" id="KW-0460">Magnesium</keyword>
<dbReference type="InterPro" id="IPR001757">
    <property type="entry name" value="P_typ_ATPase"/>
</dbReference>
<keyword evidence="3" id="KW-0813">Transport</keyword>
<dbReference type="GO" id="GO:0055070">
    <property type="term" value="P:copper ion homeostasis"/>
    <property type="evidence" value="ECO:0007669"/>
    <property type="project" value="TreeGrafter"/>
</dbReference>
<dbReference type="GO" id="GO:0005507">
    <property type="term" value="F:copper ion binding"/>
    <property type="evidence" value="ECO:0007669"/>
    <property type="project" value="TreeGrafter"/>
</dbReference>
<dbReference type="Pfam" id="PF00122">
    <property type="entry name" value="E1-E2_ATPase"/>
    <property type="match status" value="1"/>
</dbReference>
<dbReference type="NCBIfam" id="TIGR01512">
    <property type="entry name" value="ATPase-IB2_Cd"/>
    <property type="match status" value="1"/>
</dbReference>
<dbReference type="SUPFAM" id="SSF55008">
    <property type="entry name" value="HMA, heavy metal-associated domain"/>
    <property type="match status" value="1"/>
</dbReference>
<dbReference type="PANTHER" id="PTHR43520:SF5">
    <property type="entry name" value="CATION-TRANSPORTING P-TYPE ATPASE-RELATED"/>
    <property type="match status" value="1"/>
</dbReference>
<evidence type="ECO:0000256" key="10">
    <source>
        <dbReference type="ARBA" id="ARBA00022842"/>
    </source>
</evidence>
<dbReference type="InterPro" id="IPR036163">
    <property type="entry name" value="HMA_dom_sf"/>
</dbReference>
<dbReference type="EMBL" id="FNRJ01000002">
    <property type="protein sequence ID" value="SEA25754.1"/>
    <property type="molecule type" value="Genomic_DNA"/>
</dbReference>
<dbReference type="FunFam" id="2.70.150.10:FF:000002">
    <property type="entry name" value="Copper-transporting ATPase 1, putative"/>
    <property type="match status" value="1"/>
</dbReference>
<dbReference type="InterPro" id="IPR006121">
    <property type="entry name" value="HMA_dom"/>
</dbReference>
<feature type="transmembrane region" description="Helical" evidence="17">
    <location>
        <begin position="221"/>
        <end position="245"/>
    </location>
</feature>
<evidence type="ECO:0000256" key="5">
    <source>
        <dbReference type="ARBA" id="ARBA00022553"/>
    </source>
</evidence>
<comment type="subcellular location">
    <subcellularLocation>
        <location evidence="1">Cell membrane</location>
        <topology evidence="1">Multi-pass membrane protein</topology>
    </subcellularLocation>
</comment>
<dbReference type="OrthoDB" id="9814270at2"/>
<evidence type="ECO:0000256" key="11">
    <source>
        <dbReference type="ARBA" id="ARBA00022967"/>
    </source>
</evidence>
<dbReference type="Pfam" id="PF12156">
    <property type="entry name" value="ATPase-cat_bd"/>
    <property type="match status" value="1"/>
</dbReference>
<reference evidence="20" key="1">
    <citation type="submission" date="2016-10" db="EMBL/GenBank/DDBJ databases">
        <authorList>
            <person name="Varghese N."/>
            <person name="Submissions S."/>
        </authorList>
    </citation>
    <scope>NUCLEOTIDE SEQUENCE [LARGE SCALE GENOMIC DNA]</scope>
    <source>
        <strain evidence="20">DSM 11526</strain>
    </source>
</reference>
<dbReference type="Gene3D" id="3.30.70.100">
    <property type="match status" value="1"/>
</dbReference>
<feature type="transmembrane region" description="Helical" evidence="17">
    <location>
        <begin position="784"/>
        <end position="802"/>
    </location>
</feature>
<dbReference type="GO" id="GO:0016887">
    <property type="term" value="F:ATP hydrolysis activity"/>
    <property type="evidence" value="ECO:0007669"/>
    <property type="project" value="InterPro"/>
</dbReference>
<keyword evidence="14 17" id="KW-0472">Membrane</keyword>
<feature type="transmembrane region" description="Helical" evidence="17">
    <location>
        <begin position="465"/>
        <end position="491"/>
    </location>
</feature>
<dbReference type="PROSITE" id="PS01229">
    <property type="entry name" value="COF_2"/>
    <property type="match status" value="1"/>
</dbReference>
<dbReference type="InterPro" id="IPR036412">
    <property type="entry name" value="HAD-like_sf"/>
</dbReference>
<evidence type="ECO:0000256" key="4">
    <source>
        <dbReference type="ARBA" id="ARBA00022475"/>
    </source>
</evidence>
<evidence type="ECO:0000256" key="14">
    <source>
        <dbReference type="ARBA" id="ARBA00023136"/>
    </source>
</evidence>
<evidence type="ECO:0000256" key="2">
    <source>
        <dbReference type="ARBA" id="ARBA00006024"/>
    </source>
</evidence>
<evidence type="ECO:0000256" key="3">
    <source>
        <dbReference type="ARBA" id="ARBA00022448"/>
    </source>
</evidence>